<keyword evidence="1" id="KW-0436">Ligase</keyword>
<accession>A0ABN2GXY8</accession>
<dbReference type="PANTHER" id="PTHR43585:SF2">
    <property type="entry name" value="ATP-GRASP ENZYME FSQD"/>
    <property type="match status" value="1"/>
</dbReference>
<protein>
    <recommendedName>
        <fullName evidence="5">ATP-grasp domain-containing protein</fullName>
    </recommendedName>
</protein>
<keyword evidence="2 4" id="KW-0547">Nucleotide-binding</keyword>
<dbReference type="InterPro" id="IPR011761">
    <property type="entry name" value="ATP-grasp"/>
</dbReference>
<keyword evidence="7" id="KW-1185">Reference proteome</keyword>
<feature type="domain" description="ATP-grasp" evidence="5">
    <location>
        <begin position="109"/>
        <end position="304"/>
    </location>
</feature>
<evidence type="ECO:0000256" key="2">
    <source>
        <dbReference type="ARBA" id="ARBA00022741"/>
    </source>
</evidence>
<evidence type="ECO:0000256" key="3">
    <source>
        <dbReference type="ARBA" id="ARBA00022840"/>
    </source>
</evidence>
<evidence type="ECO:0000313" key="7">
    <source>
        <dbReference type="Proteomes" id="UP001499851"/>
    </source>
</evidence>
<dbReference type="Gene3D" id="3.30.470.20">
    <property type="entry name" value="ATP-grasp fold, B domain"/>
    <property type="match status" value="1"/>
</dbReference>
<keyword evidence="3 4" id="KW-0067">ATP-binding</keyword>
<dbReference type="InterPro" id="IPR052032">
    <property type="entry name" value="ATP-dep_AA_Ligase"/>
</dbReference>
<organism evidence="6 7">
    <name type="scientific">Glycomyces endophyticus</name>
    <dbReference type="NCBI Taxonomy" id="480996"/>
    <lineage>
        <taxon>Bacteria</taxon>
        <taxon>Bacillati</taxon>
        <taxon>Actinomycetota</taxon>
        <taxon>Actinomycetes</taxon>
        <taxon>Glycomycetales</taxon>
        <taxon>Glycomycetaceae</taxon>
        <taxon>Glycomyces</taxon>
    </lineage>
</organism>
<dbReference type="EMBL" id="BAAAQF010000009">
    <property type="protein sequence ID" value="GAA1678637.1"/>
    <property type="molecule type" value="Genomic_DNA"/>
</dbReference>
<evidence type="ECO:0000256" key="4">
    <source>
        <dbReference type="PROSITE-ProRule" id="PRU00409"/>
    </source>
</evidence>
<dbReference type="Proteomes" id="UP001499851">
    <property type="component" value="Unassembled WGS sequence"/>
</dbReference>
<evidence type="ECO:0000256" key="1">
    <source>
        <dbReference type="ARBA" id="ARBA00022598"/>
    </source>
</evidence>
<evidence type="ECO:0000313" key="6">
    <source>
        <dbReference type="EMBL" id="GAA1678637.1"/>
    </source>
</evidence>
<proteinExistence type="predicted"/>
<reference evidence="6 7" key="1">
    <citation type="journal article" date="2019" name="Int. J. Syst. Evol. Microbiol.">
        <title>The Global Catalogue of Microorganisms (GCM) 10K type strain sequencing project: providing services to taxonomists for standard genome sequencing and annotation.</title>
        <authorList>
            <consortium name="The Broad Institute Genomics Platform"/>
            <consortium name="The Broad Institute Genome Sequencing Center for Infectious Disease"/>
            <person name="Wu L."/>
            <person name="Ma J."/>
        </authorList>
    </citation>
    <scope>NUCLEOTIDE SEQUENCE [LARGE SCALE GENOMIC DNA]</scope>
    <source>
        <strain evidence="6 7">JCM 16001</strain>
    </source>
</reference>
<evidence type="ECO:0000259" key="5">
    <source>
        <dbReference type="PROSITE" id="PS50975"/>
    </source>
</evidence>
<sequence length="412" mass="43141">MVVYDVGAAGPVDIATAAHGTCDIVFVCDPTNPNVARHLDQLHQSGTVIAISDPSARDVSGVAKVIGADGITTFSEFQLDLTAAAAAECGLRFHDPTVVRLLTDKNAQRRALREAGVDATRNAAVDSPADLAAAARAVGLPAVLKPRKGAASADTHLIQTIEEAERVLRDAGGPFVLEEFLIGDPAAAGPGWGDFVSVESIVADGAIASSHVTGKLPLAPPFRETGQFAPSTLDRPVADRVAAHAEAAVAALGVRWGAVHTEVKLTPAGPRIVEVNGRLGGYVGDVHLRAGGPDLLRDAIAVALGLPVAERAPGYRAVAFRHYVAAPPYLAVLERLDGIDDLLRVPGVTHVDVRAEAGRVLDWRKGTQECLAVVYGTAPDHRALARTVRRIAAAVRPRYASAQRQPSEEIRS</sequence>
<name>A0ABN2GXY8_9ACTN</name>
<comment type="caution">
    <text evidence="6">The sequence shown here is derived from an EMBL/GenBank/DDBJ whole genome shotgun (WGS) entry which is preliminary data.</text>
</comment>
<dbReference type="PANTHER" id="PTHR43585">
    <property type="entry name" value="FUMIPYRROLE BIOSYNTHESIS PROTEIN C"/>
    <property type="match status" value="1"/>
</dbReference>
<dbReference type="PROSITE" id="PS50975">
    <property type="entry name" value="ATP_GRASP"/>
    <property type="match status" value="1"/>
</dbReference>
<dbReference type="SUPFAM" id="SSF56059">
    <property type="entry name" value="Glutathione synthetase ATP-binding domain-like"/>
    <property type="match status" value="1"/>
</dbReference>
<gene>
    <name evidence="6" type="ORF">GCM10009830_27210</name>
</gene>